<dbReference type="Proteomes" id="UP001501251">
    <property type="component" value="Unassembled WGS sequence"/>
</dbReference>
<comment type="caution">
    <text evidence="2">The sequence shown here is derived from an EMBL/GenBank/DDBJ whole genome shotgun (WGS) entry which is preliminary data.</text>
</comment>
<accession>A0ABP8A8G8</accession>
<gene>
    <name evidence="2" type="ORF">GCM10022252_01900</name>
</gene>
<proteinExistence type="predicted"/>
<feature type="region of interest" description="Disordered" evidence="1">
    <location>
        <begin position="1"/>
        <end position="67"/>
    </location>
</feature>
<feature type="compositionally biased region" description="Basic residues" evidence="1">
    <location>
        <begin position="14"/>
        <end position="28"/>
    </location>
</feature>
<keyword evidence="3" id="KW-1185">Reference proteome</keyword>
<dbReference type="EMBL" id="BAABAQ010000001">
    <property type="protein sequence ID" value="GAA4179860.1"/>
    <property type="molecule type" value="Genomic_DNA"/>
</dbReference>
<sequence>MRIHLAQKPVQKSAQKRGGKSRTAKTAKPRTPLPEHVVPAAPRHMPMPPTPMRPTQQPRRIPGKGGR</sequence>
<organism evidence="2 3">
    <name type="scientific">Streptosporangium oxazolinicum</name>
    <dbReference type="NCBI Taxonomy" id="909287"/>
    <lineage>
        <taxon>Bacteria</taxon>
        <taxon>Bacillati</taxon>
        <taxon>Actinomycetota</taxon>
        <taxon>Actinomycetes</taxon>
        <taxon>Streptosporangiales</taxon>
        <taxon>Streptosporangiaceae</taxon>
        <taxon>Streptosporangium</taxon>
    </lineage>
</organism>
<evidence type="ECO:0000313" key="3">
    <source>
        <dbReference type="Proteomes" id="UP001501251"/>
    </source>
</evidence>
<protein>
    <submittedName>
        <fullName evidence="2">Uncharacterized protein</fullName>
    </submittedName>
</protein>
<evidence type="ECO:0000256" key="1">
    <source>
        <dbReference type="SAM" id="MobiDB-lite"/>
    </source>
</evidence>
<reference evidence="3" key="1">
    <citation type="journal article" date="2019" name="Int. J. Syst. Evol. Microbiol.">
        <title>The Global Catalogue of Microorganisms (GCM) 10K type strain sequencing project: providing services to taxonomists for standard genome sequencing and annotation.</title>
        <authorList>
            <consortium name="The Broad Institute Genomics Platform"/>
            <consortium name="The Broad Institute Genome Sequencing Center for Infectious Disease"/>
            <person name="Wu L."/>
            <person name="Ma J."/>
        </authorList>
    </citation>
    <scope>NUCLEOTIDE SEQUENCE [LARGE SCALE GENOMIC DNA]</scope>
    <source>
        <strain evidence="3">JCM 17388</strain>
    </source>
</reference>
<dbReference type="RefSeq" id="WP_344913855.1">
    <property type="nucleotide sequence ID" value="NZ_BAABAQ010000001.1"/>
</dbReference>
<evidence type="ECO:0000313" key="2">
    <source>
        <dbReference type="EMBL" id="GAA4179860.1"/>
    </source>
</evidence>
<name>A0ABP8A8G8_9ACTN</name>